<accession>A0A0F9NIM9</accession>
<organism evidence="3">
    <name type="scientific">marine sediment metagenome</name>
    <dbReference type="NCBI Taxonomy" id="412755"/>
    <lineage>
        <taxon>unclassified sequences</taxon>
        <taxon>metagenomes</taxon>
        <taxon>ecological metagenomes</taxon>
    </lineage>
</organism>
<dbReference type="PANTHER" id="PTHR35038">
    <property type="entry name" value="DISSIMILATORY SULFITE REDUCTASE SIRA"/>
    <property type="match status" value="1"/>
</dbReference>
<dbReference type="PANTHER" id="PTHR35038:SF8">
    <property type="entry name" value="C-TYPE POLYHEME CYTOCHROME OMCC"/>
    <property type="match status" value="1"/>
</dbReference>
<dbReference type="InterPro" id="IPR051829">
    <property type="entry name" value="Multiheme_Cytochr_ET"/>
</dbReference>
<name>A0A0F9NIM9_9ZZZZ</name>
<dbReference type="Pfam" id="PF09699">
    <property type="entry name" value="Paired_CXXCH_1"/>
    <property type="match status" value="1"/>
</dbReference>
<dbReference type="AlphaFoldDB" id="A0A0F9NIM9"/>
<dbReference type="SUPFAM" id="SSF48695">
    <property type="entry name" value="Multiheme cytochromes"/>
    <property type="match status" value="2"/>
</dbReference>
<feature type="domain" description="Doubled CXXCH motif" evidence="2">
    <location>
        <begin position="42"/>
        <end position="77"/>
    </location>
</feature>
<protein>
    <recommendedName>
        <fullName evidence="2">Doubled CXXCH motif domain-containing protein</fullName>
    </recommendedName>
</protein>
<sequence length="339" mass="36869">MPKNRALKLSLITISLLIALAFFANIALAKNGPHIGPIFPENTDACASCHRAHSADGIYLLAEGITVYDFCTSCHNGLGANTNVVQGRFEGTVTSFDTHTDGTPGNGLNAGGYINTYSYTGRENRTTGWGPVTSRHNIIGLDTDSYYVAWGGGVVGPGTQIALDCTNCHNPHGSENPDGSERHRILRNVVNGVNVGAIRNHEGDEHNYTAIKYRDGFAFFCSACHTQYKEKATYYDAGDGKGFKRRVRHTVPQYLERGNIRTGNGKSIAENLNEHVQLPVEQRSYTAQITGDNAVTCPTCHQVHGTNVQSSERSKVAPANSTTLMRLVNRGTCQNCHQR</sequence>
<dbReference type="NCBIfam" id="TIGR01905">
    <property type="entry name" value="paired_CXXCH_1"/>
    <property type="match status" value="1"/>
</dbReference>
<evidence type="ECO:0000256" key="1">
    <source>
        <dbReference type="ARBA" id="ARBA00022729"/>
    </source>
</evidence>
<reference evidence="3" key="1">
    <citation type="journal article" date="2015" name="Nature">
        <title>Complex archaea that bridge the gap between prokaryotes and eukaryotes.</title>
        <authorList>
            <person name="Spang A."/>
            <person name="Saw J.H."/>
            <person name="Jorgensen S.L."/>
            <person name="Zaremba-Niedzwiedzka K."/>
            <person name="Martijn J."/>
            <person name="Lind A.E."/>
            <person name="van Eijk R."/>
            <person name="Schleper C."/>
            <person name="Guy L."/>
            <person name="Ettema T.J."/>
        </authorList>
    </citation>
    <scope>NUCLEOTIDE SEQUENCE</scope>
</reference>
<dbReference type="InterPro" id="IPR036280">
    <property type="entry name" value="Multihaem_cyt_sf"/>
</dbReference>
<dbReference type="EMBL" id="LAZR01004094">
    <property type="protein sequence ID" value="KKN11847.1"/>
    <property type="molecule type" value="Genomic_DNA"/>
</dbReference>
<gene>
    <name evidence="3" type="ORF">LCGC14_1022420</name>
</gene>
<dbReference type="InterPro" id="IPR010177">
    <property type="entry name" value="Paired_CXXCH_1"/>
</dbReference>
<evidence type="ECO:0000313" key="3">
    <source>
        <dbReference type="EMBL" id="KKN11847.1"/>
    </source>
</evidence>
<keyword evidence="1" id="KW-0732">Signal</keyword>
<comment type="caution">
    <text evidence="3">The sequence shown here is derived from an EMBL/GenBank/DDBJ whole genome shotgun (WGS) entry which is preliminary data.</text>
</comment>
<dbReference type="Gene3D" id="1.10.1130.10">
    <property type="entry name" value="Flavocytochrome C3, Chain A"/>
    <property type="match status" value="1"/>
</dbReference>
<proteinExistence type="predicted"/>
<evidence type="ECO:0000259" key="2">
    <source>
        <dbReference type="Pfam" id="PF09699"/>
    </source>
</evidence>